<dbReference type="Proteomes" id="UP000654075">
    <property type="component" value="Unassembled WGS sequence"/>
</dbReference>
<dbReference type="AlphaFoldDB" id="A0A813H6F3"/>
<gene>
    <name evidence="1" type="ORF">PGLA1383_LOCUS49277</name>
</gene>
<organism evidence="1 2">
    <name type="scientific">Polarella glacialis</name>
    <name type="common">Dinoflagellate</name>
    <dbReference type="NCBI Taxonomy" id="89957"/>
    <lineage>
        <taxon>Eukaryota</taxon>
        <taxon>Sar</taxon>
        <taxon>Alveolata</taxon>
        <taxon>Dinophyceae</taxon>
        <taxon>Suessiales</taxon>
        <taxon>Suessiaceae</taxon>
        <taxon>Polarella</taxon>
    </lineage>
</organism>
<sequence length="100" mass="11286">MPNQHGVDTGISCWQPLWPTHLFCPCASCDAIQNLKLTKHEDHSTAMCCNGILMLDEWLMFACGPKRFPLKKTCLIPNRPSSPCLQSLSRWKCEPVAWNG</sequence>
<accession>A0A813H6F3</accession>
<protein>
    <submittedName>
        <fullName evidence="1">Uncharacterized protein</fullName>
    </submittedName>
</protein>
<reference evidence="1" key="1">
    <citation type="submission" date="2021-02" db="EMBL/GenBank/DDBJ databases">
        <authorList>
            <person name="Dougan E. K."/>
            <person name="Rhodes N."/>
            <person name="Thang M."/>
            <person name="Chan C."/>
        </authorList>
    </citation>
    <scope>NUCLEOTIDE SEQUENCE</scope>
</reference>
<name>A0A813H6F3_POLGL</name>
<comment type="caution">
    <text evidence="1">The sequence shown here is derived from an EMBL/GenBank/DDBJ whole genome shotgun (WGS) entry which is preliminary data.</text>
</comment>
<evidence type="ECO:0000313" key="1">
    <source>
        <dbReference type="EMBL" id="CAE8633382.1"/>
    </source>
</evidence>
<proteinExistence type="predicted"/>
<evidence type="ECO:0000313" key="2">
    <source>
        <dbReference type="Proteomes" id="UP000654075"/>
    </source>
</evidence>
<keyword evidence="2" id="KW-1185">Reference proteome</keyword>
<dbReference type="EMBL" id="CAJNNV010030745">
    <property type="protein sequence ID" value="CAE8633382.1"/>
    <property type="molecule type" value="Genomic_DNA"/>
</dbReference>